<reference evidence="2" key="2">
    <citation type="submission" date="2020-04" db="EMBL/GenBank/DDBJ databases">
        <title>Tenacibaculum mesophilum bac2.</title>
        <authorList>
            <person name="Li M."/>
        </authorList>
    </citation>
    <scope>NUCLEOTIDE SEQUENCE</scope>
    <source>
        <strain evidence="2">Bac2</strain>
    </source>
</reference>
<evidence type="ECO:0000313" key="2">
    <source>
        <dbReference type="EMBL" id="UTD15994.1"/>
    </source>
</evidence>
<proteinExistence type="predicted"/>
<evidence type="ECO:0000313" key="3">
    <source>
        <dbReference type="Proteomes" id="UP000269693"/>
    </source>
</evidence>
<dbReference type="AlphaFoldDB" id="A0AAE9MPN7"/>
<protein>
    <submittedName>
        <fullName evidence="2">Uncharacterized protein</fullName>
    </submittedName>
</protein>
<dbReference type="Proteomes" id="UP001056837">
    <property type="component" value="Chromosome"/>
</dbReference>
<dbReference type="Proteomes" id="UP000269693">
    <property type="component" value="Chromosome"/>
</dbReference>
<organism evidence="2 4">
    <name type="scientific">Tenacibaculum mesophilum</name>
    <dbReference type="NCBI Taxonomy" id="104268"/>
    <lineage>
        <taxon>Bacteria</taxon>
        <taxon>Pseudomonadati</taxon>
        <taxon>Bacteroidota</taxon>
        <taxon>Flavobacteriia</taxon>
        <taxon>Flavobacteriales</taxon>
        <taxon>Flavobacteriaceae</taxon>
        <taxon>Tenacibaculum</taxon>
    </lineage>
</organism>
<dbReference type="EMBL" id="CP050861">
    <property type="protein sequence ID" value="UTD15994.1"/>
    <property type="molecule type" value="Genomic_DNA"/>
</dbReference>
<reference evidence="1 3" key="1">
    <citation type="submission" date="2018-09" db="EMBL/GenBank/DDBJ databases">
        <title>Insights into the microbiota of Asian seabass (Lates calcarifer) with tenacibaculosis symptoms and description of sp. nov. Tenacibaculum singaporense.</title>
        <authorList>
            <person name="Miyake S."/>
            <person name="Soh M."/>
            <person name="Azman M.N."/>
            <person name="Ngoh S.Y."/>
            <person name="Orban L."/>
            <person name="Seedorf H."/>
        </authorList>
    </citation>
    <scope>NUCLEOTIDE SEQUENCE [LARGE SCALE GENOMIC DNA]</scope>
    <source>
        <strain evidence="1 3">DSM 13764</strain>
    </source>
</reference>
<gene>
    <name evidence="1" type="ORF">D6200_12250</name>
    <name evidence="2" type="ORF">HER15_11130</name>
</gene>
<dbReference type="RefSeq" id="WP_047790812.1">
    <property type="nucleotide sequence ID" value="NZ_CANLMG010000006.1"/>
</dbReference>
<evidence type="ECO:0000313" key="1">
    <source>
        <dbReference type="EMBL" id="AZJ33290.1"/>
    </source>
</evidence>
<sequence length="195" mass="20840">MQPASKHTNIAMGIDIHFVTIPPSPAPIPIPHPFIGMIFDPMDYIPVIGTNVYVNNQKRANAGTMATLGTIKHFPLGAGFYPATMPLIDHEGLHFFGSKTVEVDSSYFSVASYNMMTCSCIGIPLGSPNMYTPTTTTIPIPAGPPVIVGGPQVPDLMGVVMKLAMLGGLKFLMKFGGKTFKKLAKKLKKGCNCPS</sequence>
<evidence type="ECO:0000313" key="4">
    <source>
        <dbReference type="Proteomes" id="UP001056837"/>
    </source>
</evidence>
<accession>A0AAE9MPN7</accession>
<name>A0AAE9MPN7_9FLAO</name>
<dbReference type="EMBL" id="CP032544">
    <property type="protein sequence ID" value="AZJ33290.1"/>
    <property type="molecule type" value="Genomic_DNA"/>
</dbReference>
<keyword evidence="3" id="KW-1185">Reference proteome</keyword>